<organism evidence="1 2">
    <name type="scientific">Olea europaea subsp. europaea</name>
    <dbReference type="NCBI Taxonomy" id="158383"/>
    <lineage>
        <taxon>Eukaryota</taxon>
        <taxon>Viridiplantae</taxon>
        <taxon>Streptophyta</taxon>
        <taxon>Embryophyta</taxon>
        <taxon>Tracheophyta</taxon>
        <taxon>Spermatophyta</taxon>
        <taxon>Magnoliopsida</taxon>
        <taxon>eudicotyledons</taxon>
        <taxon>Gunneridae</taxon>
        <taxon>Pentapetalae</taxon>
        <taxon>asterids</taxon>
        <taxon>lamiids</taxon>
        <taxon>Lamiales</taxon>
        <taxon>Oleaceae</taxon>
        <taxon>Oleeae</taxon>
        <taxon>Olea</taxon>
    </lineage>
</organism>
<evidence type="ECO:0000313" key="2">
    <source>
        <dbReference type="Proteomes" id="UP000594638"/>
    </source>
</evidence>
<name>A0A8S0SNW0_OLEEU</name>
<evidence type="ECO:0000313" key="1">
    <source>
        <dbReference type="EMBL" id="CAA2993691.1"/>
    </source>
</evidence>
<dbReference type="Proteomes" id="UP000594638">
    <property type="component" value="Unassembled WGS sequence"/>
</dbReference>
<dbReference type="Gramene" id="OE9A016376T1">
    <property type="protein sequence ID" value="OE9A016376C1"/>
    <property type="gene ID" value="OE9A016376"/>
</dbReference>
<accession>A0A8S0SNW0</accession>
<dbReference type="AlphaFoldDB" id="A0A8S0SNW0"/>
<sequence length="81" mass="8632">MVPAVALEERTLKSIVQLSDNQLDLFAVSSGFLFMDDQVIPVEPSTKGAPKSAPQQCLSLIFALLQKFVDVVGLAVWVGGG</sequence>
<comment type="caution">
    <text evidence="1">The sequence shown here is derived from an EMBL/GenBank/DDBJ whole genome shotgun (WGS) entry which is preliminary data.</text>
</comment>
<protein>
    <submittedName>
        <fullName evidence="1">Uncharacterized protein</fullName>
    </submittedName>
</protein>
<gene>
    <name evidence="1" type="ORF">OLEA9_A016376</name>
</gene>
<reference evidence="1 2" key="1">
    <citation type="submission" date="2019-12" db="EMBL/GenBank/DDBJ databases">
        <authorList>
            <person name="Alioto T."/>
            <person name="Alioto T."/>
            <person name="Gomez Garrido J."/>
        </authorList>
    </citation>
    <scope>NUCLEOTIDE SEQUENCE [LARGE SCALE GENOMIC DNA]</scope>
</reference>
<dbReference type="EMBL" id="CACTIH010005453">
    <property type="protein sequence ID" value="CAA2993691.1"/>
    <property type="molecule type" value="Genomic_DNA"/>
</dbReference>
<proteinExistence type="predicted"/>
<keyword evidence="2" id="KW-1185">Reference proteome</keyword>